<evidence type="ECO:0000259" key="5">
    <source>
        <dbReference type="PROSITE" id="PS50975"/>
    </source>
</evidence>
<evidence type="ECO:0000256" key="2">
    <source>
        <dbReference type="ARBA" id="ARBA00022741"/>
    </source>
</evidence>
<dbReference type="Pfam" id="PF22626">
    <property type="entry name" value="LysX_preATP_grasp"/>
    <property type="match status" value="1"/>
</dbReference>
<dbReference type="PANTHER" id="PTHR21621:SF0">
    <property type="entry name" value="BETA-CITRYLGLUTAMATE SYNTHASE B-RELATED"/>
    <property type="match status" value="1"/>
</dbReference>
<feature type="domain" description="ATP-grasp" evidence="5">
    <location>
        <begin position="96"/>
        <end position="282"/>
    </location>
</feature>
<dbReference type="GO" id="GO:0005524">
    <property type="term" value="F:ATP binding"/>
    <property type="evidence" value="ECO:0007669"/>
    <property type="project" value="UniProtKB-UniRule"/>
</dbReference>
<name>A0A840P456_9ACTN</name>
<dbReference type="GO" id="GO:0016879">
    <property type="term" value="F:ligase activity, forming carbon-nitrogen bonds"/>
    <property type="evidence" value="ECO:0007669"/>
    <property type="project" value="TreeGrafter"/>
</dbReference>
<evidence type="ECO:0000256" key="4">
    <source>
        <dbReference type="PROSITE-ProRule" id="PRU00409"/>
    </source>
</evidence>
<dbReference type="InterPro" id="IPR004666">
    <property type="entry name" value="Rp_bS6_RimK/Lys_biosynth_LsyX"/>
</dbReference>
<dbReference type="GO" id="GO:0046872">
    <property type="term" value="F:metal ion binding"/>
    <property type="evidence" value="ECO:0007669"/>
    <property type="project" value="UniProtKB-KW"/>
</dbReference>
<dbReference type="Gene3D" id="3.40.50.20">
    <property type="match status" value="1"/>
</dbReference>
<evidence type="ECO:0000256" key="3">
    <source>
        <dbReference type="ARBA" id="ARBA00022840"/>
    </source>
</evidence>
<dbReference type="InterPro" id="IPR013651">
    <property type="entry name" value="ATP-grasp_RimK-type"/>
</dbReference>
<dbReference type="Gene3D" id="3.30.1490.20">
    <property type="entry name" value="ATP-grasp fold, A domain"/>
    <property type="match status" value="1"/>
</dbReference>
<dbReference type="RefSeq" id="WP_312925877.1">
    <property type="nucleotide sequence ID" value="NZ_BAABIX010000017.1"/>
</dbReference>
<dbReference type="NCBIfam" id="TIGR00768">
    <property type="entry name" value="rimK_fam"/>
    <property type="match status" value="1"/>
</dbReference>
<evidence type="ECO:0000313" key="6">
    <source>
        <dbReference type="EMBL" id="MBB5136084.1"/>
    </source>
</evidence>
<keyword evidence="2 4" id="KW-0547">Nucleotide-binding</keyword>
<evidence type="ECO:0000313" key="7">
    <source>
        <dbReference type="Proteomes" id="UP000578449"/>
    </source>
</evidence>
<accession>A0A840P456</accession>
<dbReference type="GO" id="GO:0005737">
    <property type="term" value="C:cytoplasm"/>
    <property type="evidence" value="ECO:0007669"/>
    <property type="project" value="TreeGrafter"/>
</dbReference>
<gene>
    <name evidence="6" type="ORF">HNP84_005828</name>
</gene>
<keyword evidence="7" id="KW-1185">Reference proteome</keyword>
<dbReference type="InterPro" id="IPR054562">
    <property type="entry name" value="LysX/ArgX_preATP_grasp"/>
</dbReference>
<dbReference type="Proteomes" id="UP000578449">
    <property type="component" value="Unassembled WGS sequence"/>
</dbReference>
<dbReference type="PANTHER" id="PTHR21621">
    <property type="entry name" value="RIBOSOMAL PROTEIN S6 MODIFICATION PROTEIN"/>
    <property type="match status" value="1"/>
</dbReference>
<reference evidence="6 7" key="1">
    <citation type="submission" date="2020-08" db="EMBL/GenBank/DDBJ databases">
        <title>Genomic Encyclopedia of Type Strains, Phase IV (KMG-IV): sequencing the most valuable type-strain genomes for metagenomic binning, comparative biology and taxonomic classification.</title>
        <authorList>
            <person name="Goeker M."/>
        </authorList>
    </citation>
    <scope>NUCLEOTIDE SEQUENCE [LARGE SCALE GENOMIC DNA]</scope>
    <source>
        <strain evidence="6 7">DSM 45615</strain>
    </source>
</reference>
<dbReference type="EMBL" id="JACHGN010000013">
    <property type="protein sequence ID" value="MBB5136084.1"/>
    <property type="molecule type" value="Genomic_DNA"/>
</dbReference>
<protein>
    <submittedName>
        <fullName evidence="6">[lysine-biosynthesis-protein LysW]--L-2-aminoadipate ligase</fullName>
        <ecNumber evidence="6">6.3.2.43</ecNumber>
    </submittedName>
</protein>
<dbReference type="InterPro" id="IPR011761">
    <property type="entry name" value="ATP-grasp"/>
</dbReference>
<evidence type="ECO:0000256" key="1">
    <source>
        <dbReference type="ARBA" id="ARBA00022723"/>
    </source>
</evidence>
<proteinExistence type="predicted"/>
<dbReference type="InterPro" id="IPR013815">
    <property type="entry name" value="ATP_grasp_subdomain_1"/>
</dbReference>
<comment type="caution">
    <text evidence="6">The sequence shown here is derived from an EMBL/GenBank/DDBJ whole genome shotgun (WGS) entry which is preliminary data.</text>
</comment>
<dbReference type="Pfam" id="PF08443">
    <property type="entry name" value="RimK"/>
    <property type="match status" value="1"/>
</dbReference>
<keyword evidence="1" id="KW-0479">Metal-binding</keyword>
<dbReference type="PROSITE" id="PS50975">
    <property type="entry name" value="ATP_GRASP"/>
    <property type="match status" value="1"/>
</dbReference>
<dbReference type="SUPFAM" id="SSF56059">
    <property type="entry name" value="Glutathione synthetase ATP-binding domain-like"/>
    <property type="match status" value="1"/>
</dbReference>
<dbReference type="Gene3D" id="3.30.470.20">
    <property type="entry name" value="ATP-grasp fold, B domain"/>
    <property type="match status" value="1"/>
</dbReference>
<dbReference type="InterPro" id="IPR016185">
    <property type="entry name" value="PreATP-grasp_dom_sf"/>
</dbReference>
<sequence>MSEPRADVLVSVTITRLEERMLLQALRAAGLTARAVKPRHTTAFLNDGALAPRLVILRNLSHRELRGMSDRFEHAGVPTLNTPHAVRLCLSKDLQAFAFARAGVPHPETRIAFSADQVREQVEALGGDAVIKPVSGSWGRGVVRVTTPAELAAWSGGWEAVDPGERSFPVIVQEHVPKPGFNERVIVVGDRPVVAYRQVSQDLRTNTHLGGGIEPIPLSHRSAELCSRVVALFGPGFYGIDLVESAETGRLYVLEVNTNPEFAKSVPVHGVDIPALLARFVRSAIEEERAGRLTERKDMAA</sequence>
<dbReference type="AlphaFoldDB" id="A0A840P456"/>
<dbReference type="EC" id="6.3.2.43" evidence="6"/>
<dbReference type="SUPFAM" id="SSF52440">
    <property type="entry name" value="PreATP-grasp domain"/>
    <property type="match status" value="1"/>
</dbReference>
<organism evidence="6 7">
    <name type="scientific">Thermocatellispora tengchongensis</name>
    <dbReference type="NCBI Taxonomy" id="1073253"/>
    <lineage>
        <taxon>Bacteria</taxon>
        <taxon>Bacillati</taxon>
        <taxon>Actinomycetota</taxon>
        <taxon>Actinomycetes</taxon>
        <taxon>Streptosporangiales</taxon>
        <taxon>Streptosporangiaceae</taxon>
        <taxon>Thermocatellispora</taxon>
    </lineage>
</organism>
<keyword evidence="6" id="KW-0436">Ligase</keyword>
<keyword evidence="3 4" id="KW-0067">ATP-binding</keyword>